<protein>
    <submittedName>
        <fullName evidence="7">Transposase</fullName>
    </submittedName>
</protein>
<proteinExistence type="inferred from homology"/>
<evidence type="ECO:0000259" key="6">
    <source>
        <dbReference type="Pfam" id="PF13700"/>
    </source>
</evidence>
<sequence>MLCTLRYPGRALRAGECPPPALIDFVASQLDIDPAAFDGSAAAERSRQRHAITCQAHLGLRPFGRRAAAELSAVLLAPALDNDRLITLADLMLRSCRERRIVLPSPAALERLCADLRHRARREVHRRLCHGLSAEHRRGLDGLTQLREDTGQTWLTWVRQMPQAAKPASMLGLIARLSHISSLGIEAGRGRGIHAERVAQIASEAARVTVQHIAGYARQRRHATLVATVLDLQASLTDQVIALFDRMIGALFRSAEGRQARAFQADARAINDKVRLYARVGGAVIAAHTGQKDAFAAITAVIPWERFCASVAEAEVLARPEAFDAYEKIGAHYTAVRRWSPAFLDALGFEGIPAVAPLLRAVAVLREANRTGSARLPASAPTGFVKGRWAAYVLSGGGIDRRHYELCVLSELRARVLAGEVWVRGSRQHRSFEERLVSPATRQAMQDAGTLTAEPDFDRFIEGRQALLDRRLAEIDTRAGAGLLRDVTLARGVLKVAPLMKSTPPEAEALAGRLYAMLPRIRITDLLAEVADWTGFADCFTHLQTGVPAADTRTVLAGVLADGLNLGLTRMAEACSIASLGQLAWTSDWHIREETYGLALRRLVDRQQREPFAATFGPGIASSSDGQFFPAARQGRAAGRRNAHYGPEPGFKVYTHLSDRYGPFFTKTIAATASEALHVLDALLHHGSEVTVRRHHTDGGGDTEHVFALCSLLGFQFAPRIPDLAKRRLYGFGKPADHPTLAPLIGGRINVALIRAHWPDILRIVASLRAGTVTASVIMRQLAAHPRQNGIATALREIGRMERTLFMLDWIEDPELRRSTGHELNKGETRNSLARAVFLHRLGEIRDRTYENQQHRASGLNLVVTAIVLWNTRYLERALARLRGDEFVPAHLLAHLSPLGWEHINLTGDYIWTPASEVTETTVGSRPLRVAPTPHLKAA</sequence>
<evidence type="ECO:0000313" key="7">
    <source>
        <dbReference type="EMBL" id="BAM13941.1"/>
    </source>
</evidence>
<dbReference type="EMBL" id="AB714582">
    <property type="protein sequence ID" value="BAM13941.1"/>
    <property type="molecule type" value="Genomic_DNA"/>
</dbReference>
<evidence type="ECO:0000259" key="5">
    <source>
        <dbReference type="Pfam" id="PF01526"/>
    </source>
</evidence>
<dbReference type="AlphaFoldDB" id="I2FG06"/>
<dbReference type="Pfam" id="PF01526">
    <property type="entry name" value="DDE_Tnp_Tn3"/>
    <property type="match status" value="1"/>
</dbReference>
<feature type="domain" description="DUF4158" evidence="6">
    <location>
        <begin position="1"/>
        <end position="115"/>
    </location>
</feature>
<dbReference type="GO" id="GO:0006313">
    <property type="term" value="P:DNA transposition"/>
    <property type="evidence" value="ECO:0007669"/>
    <property type="project" value="InterPro"/>
</dbReference>
<dbReference type="NCBIfam" id="NF033527">
    <property type="entry name" value="transpos_Tn3"/>
    <property type="match status" value="1"/>
</dbReference>
<evidence type="ECO:0000256" key="4">
    <source>
        <dbReference type="ARBA" id="ARBA00023172"/>
    </source>
</evidence>
<evidence type="ECO:0000256" key="2">
    <source>
        <dbReference type="ARBA" id="ARBA00022578"/>
    </source>
</evidence>
<dbReference type="GO" id="GO:0004803">
    <property type="term" value="F:transposase activity"/>
    <property type="evidence" value="ECO:0007669"/>
    <property type="project" value="InterPro"/>
</dbReference>
<keyword evidence="7" id="KW-0614">Plasmid</keyword>
<keyword evidence="2" id="KW-0815">Transposition</keyword>
<dbReference type="GO" id="GO:0003677">
    <property type="term" value="F:DNA binding"/>
    <property type="evidence" value="ECO:0007669"/>
    <property type="project" value="UniProtKB-KW"/>
</dbReference>
<accession>I2FG06</accession>
<dbReference type="InterPro" id="IPR047653">
    <property type="entry name" value="Tn3-like_transpos"/>
</dbReference>
<organism evidence="7">
    <name type="scientific">Pseudomonas sp. K-62</name>
    <dbReference type="NCBI Taxonomy" id="76885"/>
    <lineage>
        <taxon>Bacteria</taxon>
        <taxon>Pseudomonadati</taxon>
        <taxon>Pseudomonadota</taxon>
        <taxon>Gammaproteobacteria</taxon>
        <taxon>Pseudomonadales</taxon>
        <taxon>Pseudomonadaceae</taxon>
        <taxon>Pseudomonas</taxon>
    </lineage>
</organism>
<comment type="similarity">
    <text evidence="1">Belongs to the transposase 7 family.</text>
</comment>
<reference evidence="7" key="1">
    <citation type="submission" date="2012-04" db="EMBL/GenBank/DDBJ databases">
        <title>Nucleotide sequence of Pseudomonas sp. K-62 plasmid pMR68 containing mercury resistance genes.</title>
        <authorList>
            <person name="Kiyono M."/>
            <person name="Mochizuki Y."/>
            <person name="Koizawa K."/>
            <person name="Sone Y."/>
            <person name="Nakamura R."/>
            <person name="Pan-Hou H."/>
            <person name="Sakabe K."/>
        </authorList>
    </citation>
    <scope>NUCLEOTIDE SEQUENCE</scope>
    <source>
        <strain evidence="7">K-62</strain>
        <plasmid evidence="7">pMR68</plasmid>
    </source>
</reference>
<evidence type="ECO:0000256" key="3">
    <source>
        <dbReference type="ARBA" id="ARBA00023125"/>
    </source>
</evidence>
<name>I2FG06_9PSED</name>
<dbReference type="InterPro" id="IPR025296">
    <property type="entry name" value="DUF4158"/>
</dbReference>
<dbReference type="Pfam" id="PF13700">
    <property type="entry name" value="DUF4158"/>
    <property type="match status" value="1"/>
</dbReference>
<geneLocation type="plasmid" evidence="7">
    <name>pMR68</name>
</geneLocation>
<feature type="domain" description="Tn3 transposase DDE" evidence="5">
    <location>
        <begin position="525"/>
        <end position="910"/>
    </location>
</feature>
<keyword evidence="4" id="KW-0233">DNA recombination</keyword>
<evidence type="ECO:0000256" key="1">
    <source>
        <dbReference type="ARBA" id="ARBA00009402"/>
    </source>
</evidence>
<keyword evidence="3" id="KW-0238">DNA-binding</keyword>
<dbReference type="InterPro" id="IPR002513">
    <property type="entry name" value="Tn3_Tnp_DDE_dom"/>
</dbReference>